<dbReference type="InterPro" id="IPR046533">
    <property type="entry name" value="DUF6598"/>
</dbReference>
<gene>
    <name evidence="3" type="primary">LOC104581468</name>
    <name evidence="2" type="ORF">BRADI_5g27445v3</name>
</gene>
<evidence type="ECO:0000259" key="1">
    <source>
        <dbReference type="Pfam" id="PF20241"/>
    </source>
</evidence>
<protein>
    <recommendedName>
        <fullName evidence="1">DUF6598 domain-containing protein</fullName>
    </recommendedName>
</protein>
<accession>A0A2K2CJM1</accession>
<evidence type="ECO:0000313" key="4">
    <source>
        <dbReference type="Proteomes" id="UP000008810"/>
    </source>
</evidence>
<evidence type="ECO:0000313" key="2">
    <source>
        <dbReference type="EMBL" id="PNT62232.1"/>
    </source>
</evidence>
<dbReference type="GeneID" id="104581468"/>
<dbReference type="EMBL" id="CM000884">
    <property type="protein sequence ID" value="PNT62232.1"/>
    <property type="molecule type" value="Genomic_DNA"/>
</dbReference>
<dbReference type="PANTHER" id="PTHR33065">
    <property type="entry name" value="OS07G0486400 PROTEIN"/>
    <property type="match status" value="1"/>
</dbReference>
<name>A0A2K2CJM1_BRADI</name>
<feature type="domain" description="DUF6598" evidence="1">
    <location>
        <begin position="70"/>
        <end position="340"/>
    </location>
</feature>
<reference evidence="2" key="2">
    <citation type="submission" date="2017-06" db="EMBL/GenBank/DDBJ databases">
        <title>WGS assembly of Brachypodium distachyon.</title>
        <authorList>
            <consortium name="The International Brachypodium Initiative"/>
            <person name="Lucas S."/>
            <person name="Harmon-Smith M."/>
            <person name="Lail K."/>
            <person name="Tice H."/>
            <person name="Grimwood J."/>
            <person name="Bruce D."/>
            <person name="Barry K."/>
            <person name="Shu S."/>
            <person name="Lindquist E."/>
            <person name="Wang M."/>
            <person name="Pitluck S."/>
            <person name="Vogel J.P."/>
            <person name="Garvin D.F."/>
            <person name="Mockler T.C."/>
            <person name="Schmutz J."/>
            <person name="Rokhsar D."/>
            <person name="Bevan M.W."/>
        </authorList>
    </citation>
    <scope>NUCLEOTIDE SEQUENCE</scope>
    <source>
        <strain evidence="2">Bd21</strain>
    </source>
</reference>
<dbReference type="Gramene" id="PNT62232">
    <property type="protein sequence ID" value="PNT62232"/>
    <property type="gene ID" value="BRADI_5g27445v3"/>
</dbReference>
<evidence type="ECO:0000313" key="3">
    <source>
        <dbReference type="EnsemblPlants" id="PNT62232"/>
    </source>
</evidence>
<dbReference type="Pfam" id="PF20241">
    <property type="entry name" value="DUF6598"/>
    <property type="match status" value="1"/>
</dbReference>
<dbReference type="Proteomes" id="UP000008810">
    <property type="component" value="Chromosome 5"/>
</dbReference>
<dbReference type="EnsemblPlants" id="PNT62232">
    <property type="protein sequence ID" value="PNT62232"/>
    <property type="gene ID" value="BRADI_5g27445v3"/>
</dbReference>
<dbReference type="RefSeq" id="XP_024311323.1">
    <property type="nucleotide sequence ID" value="XM_024455555.1"/>
</dbReference>
<reference evidence="2 3" key="1">
    <citation type="journal article" date="2010" name="Nature">
        <title>Genome sequencing and analysis of the model grass Brachypodium distachyon.</title>
        <authorList>
            <consortium name="International Brachypodium Initiative"/>
        </authorList>
    </citation>
    <scope>NUCLEOTIDE SEQUENCE [LARGE SCALE GENOMIC DNA]</scope>
    <source>
        <strain evidence="2">Bd21</strain>
        <strain evidence="3">cv. Bd21</strain>
    </source>
</reference>
<dbReference type="OrthoDB" id="693963at2759"/>
<reference evidence="3" key="3">
    <citation type="submission" date="2018-08" db="UniProtKB">
        <authorList>
            <consortium name="EnsemblPlants"/>
        </authorList>
    </citation>
    <scope>IDENTIFICATION</scope>
    <source>
        <strain evidence="3">cv. Bd21</strain>
    </source>
</reference>
<keyword evidence="4" id="KW-1185">Reference proteome</keyword>
<sequence>MLRADEELTRSVEKEMAMEEKRYARYLRGRKTALLTCSLETNTTLSPMYFTHCTPGKKMEDELAATTGASLQVFSFKIAEIKAGLQWPLYVYGVVAARDKVDYNRNLLFNRTRDDAQLVTLDDPFLRLIGPARGILPDPDFEVELRVKGRTKYRDRALINDRHPYIGSFHYDGLYTVPFWNCLCRCELSTELLGKSVQATILGVRIVKGTFRYGGRVAFSSPSHQVAIVDSQGAIQEVIDPMSTMVVLLDSHYCHGGEMPMSSDDYLDLTRRVVSVELRESHFLYPEKLEETFKVVIQVYSKCGDITAQGHVKAVKLTPKLSNISQTVCYLGDSVVEIIVAWSVHVEEKVFL</sequence>
<dbReference type="PANTHER" id="PTHR33065:SF158">
    <property type="entry name" value="DUF6598 DOMAIN-CONTAINING PROTEIN"/>
    <property type="match status" value="1"/>
</dbReference>
<proteinExistence type="predicted"/>
<organism evidence="2">
    <name type="scientific">Brachypodium distachyon</name>
    <name type="common">Purple false brome</name>
    <name type="synonym">Trachynia distachya</name>
    <dbReference type="NCBI Taxonomy" id="15368"/>
    <lineage>
        <taxon>Eukaryota</taxon>
        <taxon>Viridiplantae</taxon>
        <taxon>Streptophyta</taxon>
        <taxon>Embryophyta</taxon>
        <taxon>Tracheophyta</taxon>
        <taxon>Spermatophyta</taxon>
        <taxon>Magnoliopsida</taxon>
        <taxon>Liliopsida</taxon>
        <taxon>Poales</taxon>
        <taxon>Poaceae</taxon>
        <taxon>BOP clade</taxon>
        <taxon>Pooideae</taxon>
        <taxon>Stipodae</taxon>
        <taxon>Brachypodieae</taxon>
        <taxon>Brachypodium</taxon>
    </lineage>
</organism>
<dbReference type="AlphaFoldDB" id="A0A2K2CJM1"/>